<name>A0A6A1TLD9_NEOGA</name>
<sequence>MKDFVLPEHQIIAEALSRMDHEYLVANECWFGGGTAIVLKLGEYRRSLDVDFLCASSDGYRELRSAATERGLKAFFPESIKAVRDFRIDQYGLRTVFEFREQLIKFEIIREGRIALNGRMDADLLVPALLPEDMFAEKLLANADRGQDRSVAYRDAFDLGVLVEHFGAIPGAAVEKATAAYGADIGRKLAWVVNRLQDAEERNAAAHSLMMRPDRALRAICELRRETVRLWPELEVRSDDI</sequence>
<organism evidence="1 2">
    <name type="scientific">Neorhizobium galegae</name>
    <name type="common">Rhizobium galegae</name>
    <dbReference type="NCBI Taxonomy" id="399"/>
    <lineage>
        <taxon>Bacteria</taxon>
        <taxon>Pseudomonadati</taxon>
        <taxon>Pseudomonadota</taxon>
        <taxon>Alphaproteobacteria</taxon>
        <taxon>Hyphomicrobiales</taxon>
        <taxon>Rhizobiaceae</taxon>
        <taxon>Rhizobium/Agrobacterium group</taxon>
        <taxon>Neorhizobium</taxon>
    </lineage>
</organism>
<proteinExistence type="predicted"/>
<dbReference type="Proteomes" id="UP000386575">
    <property type="component" value="Unassembled WGS sequence"/>
</dbReference>
<dbReference type="EMBL" id="VZUL01000002">
    <property type="protein sequence ID" value="KAB1085641.1"/>
    <property type="molecule type" value="Genomic_DNA"/>
</dbReference>
<gene>
    <name evidence="1" type="ORF">F4V91_03840</name>
</gene>
<protein>
    <submittedName>
        <fullName evidence="1">Nucleotidyl transferase AbiEii/AbiGii toxin family protein</fullName>
    </submittedName>
</protein>
<dbReference type="InterPro" id="IPR014942">
    <property type="entry name" value="AbiEii"/>
</dbReference>
<reference evidence="1 2" key="1">
    <citation type="submission" date="2019-09" db="EMBL/GenBank/DDBJ databases">
        <title>Genome sequencing of Ng87 strain.</title>
        <authorList>
            <person name="Karasev E.S."/>
            <person name="Andronov E."/>
        </authorList>
    </citation>
    <scope>NUCLEOTIDE SEQUENCE [LARGE SCALE GENOMIC DNA]</scope>
    <source>
        <strain evidence="1 2">Ng87</strain>
    </source>
</reference>
<accession>A0A6A1TLD9</accession>
<evidence type="ECO:0000313" key="2">
    <source>
        <dbReference type="Proteomes" id="UP000386575"/>
    </source>
</evidence>
<comment type="caution">
    <text evidence="1">The sequence shown here is derived from an EMBL/GenBank/DDBJ whole genome shotgun (WGS) entry which is preliminary data.</text>
</comment>
<dbReference type="Pfam" id="PF08843">
    <property type="entry name" value="AbiEii"/>
    <property type="match status" value="1"/>
</dbReference>
<dbReference type="RefSeq" id="WP_151041355.1">
    <property type="nucleotide sequence ID" value="NZ_VZUL01000002.1"/>
</dbReference>
<dbReference type="GO" id="GO:0016740">
    <property type="term" value="F:transferase activity"/>
    <property type="evidence" value="ECO:0007669"/>
    <property type="project" value="UniProtKB-KW"/>
</dbReference>
<dbReference type="AlphaFoldDB" id="A0A6A1TLD9"/>
<keyword evidence="1" id="KW-0808">Transferase</keyword>
<evidence type="ECO:0000313" key="1">
    <source>
        <dbReference type="EMBL" id="KAB1085641.1"/>
    </source>
</evidence>